<dbReference type="AlphaFoldDB" id="A0A060Y5R2"/>
<proteinExistence type="predicted"/>
<accession>A0A060Y5R2</accession>
<sequence length="230" mass="25529">MYCQSVLLPKWTIYIYITHTLGLHLSRAQVKKLLNKPVVRESCYYRKLTDAAKDEAAPSFSEGLLDNLLGNRALLPMFVSRGQAALAEAEASESGGGSSLIVYNGAMVDVGSMMQKLDKSEKAREEIEQKLMVQDSKMVEDTKQILQLVSANRVLSKDLEEVKGTLGQTENNLRTTEEQNTVYHNQLSKTLNNLGNAMNELQGVLKKVRLIDWLTDFFVDMSGAPSGQGL</sequence>
<gene>
    <name evidence="2" type="ORF">GSONMT00055966001</name>
</gene>
<evidence type="ECO:0000313" key="2">
    <source>
        <dbReference type="EMBL" id="CDQ84535.1"/>
    </source>
</evidence>
<keyword evidence="1" id="KW-0175">Coiled coil</keyword>
<dbReference type="Proteomes" id="UP000193380">
    <property type="component" value="Unassembled WGS sequence"/>
</dbReference>
<evidence type="ECO:0000313" key="3">
    <source>
        <dbReference type="Proteomes" id="UP000193380"/>
    </source>
</evidence>
<organism evidence="2 3">
    <name type="scientific">Oncorhynchus mykiss</name>
    <name type="common">Rainbow trout</name>
    <name type="synonym">Salmo gairdneri</name>
    <dbReference type="NCBI Taxonomy" id="8022"/>
    <lineage>
        <taxon>Eukaryota</taxon>
        <taxon>Metazoa</taxon>
        <taxon>Chordata</taxon>
        <taxon>Craniata</taxon>
        <taxon>Vertebrata</taxon>
        <taxon>Euteleostomi</taxon>
        <taxon>Actinopterygii</taxon>
        <taxon>Neopterygii</taxon>
        <taxon>Teleostei</taxon>
        <taxon>Protacanthopterygii</taxon>
        <taxon>Salmoniformes</taxon>
        <taxon>Salmonidae</taxon>
        <taxon>Salmoninae</taxon>
        <taxon>Oncorhynchus</taxon>
    </lineage>
</organism>
<evidence type="ECO:0000256" key="1">
    <source>
        <dbReference type="SAM" id="Coils"/>
    </source>
</evidence>
<reference evidence="2" key="2">
    <citation type="submission" date="2014-03" db="EMBL/GenBank/DDBJ databases">
        <authorList>
            <person name="Genoscope - CEA"/>
        </authorList>
    </citation>
    <scope>NUCLEOTIDE SEQUENCE</scope>
</reference>
<reference evidence="2" key="1">
    <citation type="journal article" date="2014" name="Nat. Commun.">
        <title>The rainbow trout genome provides novel insights into evolution after whole-genome duplication in vertebrates.</title>
        <authorList>
            <person name="Berthelot C."/>
            <person name="Brunet F."/>
            <person name="Chalopin D."/>
            <person name="Juanchich A."/>
            <person name="Bernard M."/>
            <person name="Noel B."/>
            <person name="Bento P."/>
            <person name="Da Silva C."/>
            <person name="Labadie K."/>
            <person name="Alberti A."/>
            <person name="Aury J.M."/>
            <person name="Louis A."/>
            <person name="Dehais P."/>
            <person name="Bardou P."/>
            <person name="Montfort J."/>
            <person name="Klopp C."/>
            <person name="Cabau C."/>
            <person name="Gaspin C."/>
            <person name="Thorgaard G.H."/>
            <person name="Boussaha M."/>
            <person name="Quillet E."/>
            <person name="Guyomard R."/>
            <person name="Galiana D."/>
            <person name="Bobe J."/>
            <person name="Volff J.N."/>
            <person name="Genet C."/>
            <person name="Wincker P."/>
            <person name="Jaillon O."/>
            <person name="Roest Crollius H."/>
            <person name="Guiguen Y."/>
        </authorList>
    </citation>
    <scope>NUCLEOTIDE SEQUENCE [LARGE SCALE GENOMIC DNA]</scope>
</reference>
<feature type="coiled-coil region" evidence="1">
    <location>
        <begin position="110"/>
        <end position="179"/>
    </location>
</feature>
<name>A0A060Y5R2_ONCMY</name>
<protein>
    <submittedName>
        <fullName evidence="2">Uncharacterized protein</fullName>
    </submittedName>
</protein>
<dbReference type="PaxDb" id="8022-A0A060Y5R2"/>
<dbReference type="EMBL" id="FR906475">
    <property type="protein sequence ID" value="CDQ84535.1"/>
    <property type="molecule type" value="Genomic_DNA"/>
</dbReference>
<dbReference type="STRING" id="8022.A0A060Y5R2"/>